<reference evidence="1 2" key="1">
    <citation type="submission" date="2020-03" db="EMBL/GenBank/DDBJ databases">
        <title>Soil Listeria distribution.</title>
        <authorList>
            <person name="Liao J."/>
            <person name="Wiedmann M."/>
        </authorList>
    </citation>
    <scope>NUCLEOTIDE SEQUENCE [LARGE SCALE GENOMIC DNA]</scope>
    <source>
        <strain evidence="1 2">FSL L7-1427</strain>
    </source>
</reference>
<name>A0A841ZTK7_9LIST</name>
<accession>A0A841ZTK7</accession>
<evidence type="ECO:0000313" key="2">
    <source>
        <dbReference type="Proteomes" id="UP000586951"/>
    </source>
</evidence>
<evidence type="ECO:0000313" key="1">
    <source>
        <dbReference type="EMBL" id="MBC1565061.1"/>
    </source>
</evidence>
<gene>
    <name evidence="1" type="ORF">HB907_06535</name>
</gene>
<comment type="caution">
    <text evidence="1">The sequence shown here is derived from an EMBL/GenBank/DDBJ whole genome shotgun (WGS) entry which is preliminary data.</text>
</comment>
<dbReference type="EMBL" id="JAARRU010000001">
    <property type="protein sequence ID" value="MBC1565061.1"/>
    <property type="molecule type" value="Genomic_DNA"/>
</dbReference>
<protein>
    <submittedName>
        <fullName evidence="1">Uncharacterized protein</fullName>
    </submittedName>
</protein>
<dbReference type="AlphaFoldDB" id="A0A841ZTK7"/>
<dbReference type="RefSeq" id="WP_185417032.1">
    <property type="nucleotide sequence ID" value="NZ_JAARRU010000001.1"/>
</dbReference>
<dbReference type="Proteomes" id="UP000586951">
    <property type="component" value="Unassembled WGS sequence"/>
</dbReference>
<organism evidence="1 2">
    <name type="scientific">Listeria booriae</name>
    <dbReference type="NCBI Taxonomy" id="1552123"/>
    <lineage>
        <taxon>Bacteria</taxon>
        <taxon>Bacillati</taxon>
        <taxon>Bacillota</taxon>
        <taxon>Bacilli</taxon>
        <taxon>Bacillales</taxon>
        <taxon>Listeriaceae</taxon>
        <taxon>Listeria</taxon>
    </lineage>
</organism>
<sequence>MKHLLLKSLEGHFITLKEDFPAFGLFRFVPYYVGYVIGDGTVILNTFDSNGSVAGLFPIPYEMVEDIAYLKLYVYRESFERNIALDGFGNQVALGLYHSGCLIE</sequence>
<proteinExistence type="predicted"/>